<evidence type="ECO:0008006" key="9">
    <source>
        <dbReference type="Google" id="ProtNLM"/>
    </source>
</evidence>
<evidence type="ECO:0000256" key="1">
    <source>
        <dbReference type="ARBA" id="ARBA00004651"/>
    </source>
</evidence>
<evidence type="ECO:0000313" key="8">
    <source>
        <dbReference type="Proteomes" id="UP000252182"/>
    </source>
</evidence>
<keyword evidence="8" id="KW-1185">Reference proteome</keyword>
<feature type="transmembrane region" description="Helical" evidence="6">
    <location>
        <begin position="90"/>
        <end position="108"/>
    </location>
</feature>
<evidence type="ECO:0000313" key="7">
    <source>
        <dbReference type="EMBL" id="AXF84760.1"/>
    </source>
</evidence>
<protein>
    <recommendedName>
        <fullName evidence="9">ATP synthase protein I</fullName>
    </recommendedName>
</protein>
<dbReference type="RefSeq" id="WP_114562029.1">
    <property type="nucleotide sequence ID" value="NZ_CP031124.1"/>
</dbReference>
<feature type="transmembrane region" description="Helical" evidence="6">
    <location>
        <begin position="5"/>
        <end position="22"/>
    </location>
</feature>
<keyword evidence="4 6" id="KW-1133">Transmembrane helix</keyword>
<dbReference type="Pfam" id="PF03899">
    <property type="entry name" value="ATP-synt_I"/>
    <property type="match status" value="1"/>
</dbReference>
<feature type="transmembrane region" description="Helical" evidence="6">
    <location>
        <begin position="28"/>
        <end position="48"/>
    </location>
</feature>
<evidence type="ECO:0000256" key="4">
    <source>
        <dbReference type="ARBA" id="ARBA00022989"/>
    </source>
</evidence>
<dbReference type="OrthoDB" id="9855220at2"/>
<organism evidence="7 8">
    <name type="scientific">Ephemeroptericola cinctiostellae</name>
    <dbReference type="NCBI Taxonomy" id="2268024"/>
    <lineage>
        <taxon>Bacteria</taxon>
        <taxon>Pseudomonadati</taxon>
        <taxon>Pseudomonadota</taxon>
        <taxon>Betaproteobacteria</taxon>
        <taxon>Burkholderiales</taxon>
        <taxon>Burkholderiaceae</taxon>
        <taxon>Ephemeroptericola</taxon>
    </lineage>
</organism>
<dbReference type="EMBL" id="CP031124">
    <property type="protein sequence ID" value="AXF84760.1"/>
    <property type="molecule type" value="Genomic_DNA"/>
</dbReference>
<reference evidence="8" key="1">
    <citation type="submission" date="2018-07" db="EMBL/GenBank/DDBJ databases">
        <authorList>
            <person name="Kim H."/>
        </authorList>
    </citation>
    <scope>NUCLEOTIDE SEQUENCE [LARGE SCALE GENOMIC DNA]</scope>
    <source>
        <strain evidence="8">F02</strain>
    </source>
</reference>
<accession>A0A345D8S2</accession>
<dbReference type="KEGG" id="hyf:DTO96_100470"/>
<name>A0A345D8S2_9BURK</name>
<evidence type="ECO:0000256" key="6">
    <source>
        <dbReference type="SAM" id="Phobius"/>
    </source>
</evidence>
<feature type="transmembrane region" description="Helical" evidence="6">
    <location>
        <begin position="60"/>
        <end position="78"/>
    </location>
</feature>
<proteinExistence type="predicted"/>
<dbReference type="AlphaFoldDB" id="A0A345D8S2"/>
<gene>
    <name evidence="7" type="ORF">DTO96_100470</name>
</gene>
<keyword evidence="2" id="KW-1003">Cell membrane</keyword>
<keyword evidence="5 6" id="KW-0472">Membrane</keyword>
<sequence length="110" mass="12001">MAFVIGMQVISAFLVALIALLFGRSAALSAVIGAVVALLPNIVFALYLKFNGKPSVVRLMLGEAVKLALIFALSFFVWRRIDFTVQALPYWVALVVVLKAHNFGLLRATH</sequence>
<dbReference type="InterPro" id="IPR005598">
    <property type="entry name" value="ATP_synth_I"/>
</dbReference>
<dbReference type="GO" id="GO:0005886">
    <property type="term" value="C:plasma membrane"/>
    <property type="evidence" value="ECO:0007669"/>
    <property type="project" value="UniProtKB-SubCell"/>
</dbReference>
<keyword evidence="3 6" id="KW-0812">Transmembrane</keyword>
<evidence type="ECO:0000256" key="3">
    <source>
        <dbReference type="ARBA" id="ARBA00022692"/>
    </source>
</evidence>
<comment type="subcellular location">
    <subcellularLocation>
        <location evidence="1">Cell membrane</location>
        <topology evidence="1">Multi-pass membrane protein</topology>
    </subcellularLocation>
</comment>
<dbReference type="Proteomes" id="UP000252182">
    <property type="component" value="Chromosome"/>
</dbReference>
<evidence type="ECO:0000256" key="5">
    <source>
        <dbReference type="ARBA" id="ARBA00023136"/>
    </source>
</evidence>
<evidence type="ECO:0000256" key="2">
    <source>
        <dbReference type="ARBA" id="ARBA00022475"/>
    </source>
</evidence>